<dbReference type="Pfam" id="PF24751">
    <property type="entry name" value="DUF7696"/>
    <property type="match status" value="1"/>
</dbReference>
<sequence>MTYSRDTTAISEITGRPVSTWSEEWQHECEAKAVLAMSKEQRNTFFNGRKDENGKTVDRGVVAIRGAKAAEDLKALMERLQEVRSNRS</sequence>
<dbReference type="EMBL" id="JAEQMY010000002">
    <property type="protein sequence ID" value="MBL0402854.1"/>
    <property type="molecule type" value="Genomic_DNA"/>
</dbReference>
<dbReference type="RefSeq" id="WP_202055574.1">
    <property type="nucleotide sequence ID" value="NZ_JAEQMY010000002.1"/>
</dbReference>
<proteinExistence type="predicted"/>
<name>A0A937CWV0_9HYPH</name>
<protein>
    <submittedName>
        <fullName evidence="1">Uncharacterized protein</fullName>
    </submittedName>
</protein>
<dbReference type="Proteomes" id="UP000605848">
    <property type="component" value="Unassembled WGS sequence"/>
</dbReference>
<dbReference type="AlphaFoldDB" id="A0A937CWV0"/>
<evidence type="ECO:0000313" key="2">
    <source>
        <dbReference type="Proteomes" id="UP000605848"/>
    </source>
</evidence>
<accession>A0A937CWV0</accession>
<evidence type="ECO:0000313" key="1">
    <source>
        <dbReference type="EMBL" id="MBL0402854.1"/>
    </source>
</evidence>
<dbReference type="InterPro" id="IPR056113">
    <property type="entry name" value="DUF7696"/>
</dbReference>
<reference evidence="1" key="1">
    <citation type="submission" date="2021-01" db="EMBL/GenBank/DDBJ databases">
        <title>Microvirga sp.</title>
        <authorList>
            <person name="Kim M.K."/>
        </authorList>
    </citation>
    <scope>NUCLEOTIDE SEQUENCE</scope>
    <source>
        <strain evidence="1">5420S-16</strain>
    </source>
</reference>
<keyword evidence="2" id="KW-1185">Reference proteome</keyword>
<organism evidence="1 2">
    <name type="scientific">Microvirga aerilata</name>
    <dbReference type="NCBI Taxonomy" id="670292"/>
    <lineage>
        <taxon>Bacteria</taxon>
        <taxon>Pseudomonadati</taxon>
        <taxon>Pseudomonadota</taxon>
        <taxon>Alphaproteobacteria</taxon>
        <taxon>Hyphomicrobiales</taxon>
        <taxon>Methylobacteriaceae</taxon>
        <taxon>Microvirga</taxon>
    </lineage>
</organism>
<gene>
    <name evidence="1" type="ORF">JKG68_02620</name>
</gene>
<comment type="caution">
    <text evidence="1">The sequence shown here is derived from an EMBL/GenBank/DDBJ whole genome shotgun (WGS) entry which is preliminary data.</text>
</comment>